<dbReference type="SUPFAM" id="SSF46785">
    <property type="entry name" value="Winged helix' DNA-binding domain"/>
    <property type="match status" value="1"/>
</dbReference>
<keyword evidence="3" id="KW-0804">Transcription</keyword>
<evidence type="ECO:0000313" key="6">
    <source>
        <dbReference type="EMBL" id="SCJ85872.1"/>
    </source>
</evidence>
<dbReference type="PROSITE" id="PS50042">
    <property type="entry name" value="CNMP_BINDING_3"/>
    <property type="match status" value="1"/>
</dbReference>
<dbReference type="GO" id="GO:0006355">
    <property type="term" value="P:regulation of DNA-templated transcription"/>
    <property type="evidence" value="ECO:0007669"/>
    <property type="project" value="InterPro"/>
</dbReference>
<dbReference type="CDD" id="cd00038">
    <property type="entry name" value="CAP_ED"/>
    <property type="match status" value="1"/>
</dbReference>
<dbReference type="Pfam" id="PF00027">
    <property type="entry name" value="cNMP_binding"/>
    <property type="match status" value="1"/>
</dbReference>
<dbReference type="AlphaFoldDB" id="A0A1C6JUS6"/>
<evidence type="ECO:0000259" key="4">
    <source>
        <dbReference type="PROSITE" id="PS50042"/>
    </source>
</evidence>
<keyword evidence="1" id="KW-0805">Transcription regulation</keyword>
<dbReference type="EMBL" id="FMHG01000002">
    <property type="protein sequence ID" value="SCJ85872.1"/>
    <property type="molecule type" value="Genomic_DNA"/>
</dbReference>
<dbReference type="GO" id="GO:0003677">
    <property type="term" value="F:DNA binding"/>
    <property type="evidence" value="ECO:0007669"/>
    <property type="project" value="UniProtKB-KW"/>
</dbReference>
<evidence type="ECO:0000256" key="1">
    <source>
        <dbReference type="ARBA" id="ARBA00023015"/>
    </source>
</evidence>
<name>A0A1C6JUS6_9FIRM</name>
<dbReference type="Pfam" id="PF13545">
    <property type="entry name" value="HTH_Crp_2"/>
    <property type="match status" value="1"/>
</dbReference>
<feature type="domain" description="HTH crp-type" evidence="5">
    <location>
        <begin position="158"/>
        <end position="226"/>
    </location>
</feature>
<reference evidence="6" key="1">
    <citation type="submission" date="2015-09" db="EMBL/GenBank/DDBJ databases">
        <authorList>
            <consortium name="Pathogen Informatics"/>
        </authorList>
    </citation>
    <scope>NUCLEOTIDE SEQUENCE</scope>
    <source>
        <strain evidence="6">2789STDY5834896</strain>
    </source>
</reference>
<sequence length="228" mass="24841">MQPDITPYFPIVQKSVLFSGVQADEVTAMLGCLGARAAAFAKGDFILRPGERATALGLLLGGTAHIAQEDFWGNRNILSRVQPGQLFAESFACTPGAVLDIGVVADSPATVLFLEVGRVLTTCSAACGFHSRVVRNLLADMAGKNLRFHEKLTHMAQRTTRQKLLSYLSAESGRQGSAQFDIPFDRQQLADYLSVDRSAMSAELSRLRREGVLDYCRNHFTLLQPPPA</sequence>
<feature type="domain" description="Cyclic nucleotide-binding" evidence="4">
    <location>
        <begin position="17"/>
        <end position="89"/>
    </location>
</feature>
<protein>
    <submittedName>
        <fullName evidence="6">Transcriptional activator FtrB</fullName>
    </submittedName>
</protein>
<dbReference type="SUPFAM" id="SSF51206">
    <property type="entry name" value="cAMP-binding domain-like"/>
    <property type="match status" value="1"/>
</dbReference>
<dbReference type="InterPro" id="IPR012318">
    <property type="entry name" value="HTH_CRP"/>
</dbReference>
<dbReference type="InterPro" id="IPR000595">
    <property type="entry name" value="cNMP-bd_dom"/>
</dbReference>
<dbReference type="InterPro" id="IPR014710">
    <property type="entry name" value="RmlC-like_jellyroll"/>
</dbReference>
<organism evidence="6">
    <name type="scientific">uncultured Anaerotruncus sp</name>
    <dbReference type="NCBI Taxonomy" id="905011"/>
    <lineage>
        <taxon>Bacteria</taxon>
        <taxon>Bacillati</taxon>
        <taxon>Bacillota</taxon>
        <taxon>Clostridia</taxon>
        <taxon>Eubacteriales</taxon>
        <taxon>Oscillospiraceae</taxon>
        <taxon>Anaerotruncus</taxon>
        <taxon>environmental samples</taxon>
    </lineage>
</organism>
<dbReference type="InterPro" id="IPR018490">
    <property type="entry name" value="cNMP-bd_dom_sf"/>
</dbReference>
<evidence type="ECO:0000256" key="2">
    <source>
        <dbReference type="ARBA" id="ARBA00023125"/>
    </source>
</evidence>
<accession>A0A1C6JUS6</accession>
<dbReference type="Gene3D" id="2.60.120.10">
    <property type="entry name" value="Jelly Rolls"/>
    <property type="match status" value="1"/>
</dbReference>
<dbReference type="PROSITE" id="PS51063">
    <property type="entry name" value="HTH_CRP_2"/>
    <property type="match status" value="1"/>
</dbReference>
<gene>
    <name evidence="6" type="ORF">SAMEA3545359_02301</name>
</gene>
<evidence type="ECO:0000256" key="3">
    <source>
        <dbReference type="ARBA" id="ARBA00023163"/>
    </source>
</evidence>
<evidence type="ECO:0000259" key="5">
    <source>
        <dbReference type="PROSITE" id="PS51063"/>
    </source>
</evidence>
<dbReference type="InterPro" id="IPR036390">
    <property type="entry name" value="WH_DNA-bd_sf"/>
</dbReference>
<keyword evidence="2" id="KW-0238">DNA-binding</keyword>
<proteinExistence type="predicted"/>